<dbReference type="Ensembl" id="ENSACIT00000005495.1">
    <property type="protein sequence ID" value="ENSACIP00000005331.1"/>
    <property type="gene ID" value="ENSACIG00000004209.1"/>
</dbReference>
<dbReference type="GO" id="GO:0016266">
    <property type="term" value="P:protein O-linked glycosylation via N-acetyl-galactosamine"/>
    <property type="evidence" value="ECO:0007669"/>
    <property type="project" value="UniProtKB-ARBA"/>
</dbReference>
<evidence type="ECO:0000256" key="5">
    <source>
        <dbReference type="ARBA" id="ARBA00022692"/>
    </source>
</evidence>
<evidence type="ECO:0000256" key="8">
    <source>
        <dbReference type="ARBA" id="ARBA00023034"/>
    </source>
</evidence>
<dbReference type="STRING" id="61819.ENSACIP00000005331"/>
<evidence type="ECO:0000256" key="7">
    <source>
        <dbReference type="ARBA" id="ARBA00022989"/>
    </source>
</evidence>
<sequence length="369" mass="43482">MVLGALLIVVYFFKHYETFRQSHVKKDVSSYKYSYPRCEQNMTVSSIPGFSEFSDMLKDFLYYRHCRHFPILLDLPDKCRGSDEPKDIFLLLVIKSFPIHYERREVLRKTWAKERSYKGMWIRRIFIIGTMTGGFEKERMNNLLKREQQEYNDILQWDFNDTFFNLTLKQVLFLDWMNRNCPYVHFLLNGDDDIFANTDNIVDYLQTLHDNNGNQHLFTGHLIQNAYPIRWPTSKYFVPSQLYDSKFYPPYCGGGGFVLSGFTALMINSFSESVPIFPIDDVYMGMCLAKAKLAPASHMAVKTLGWKIPSKNVDQYDPCYFKEQVLVHRFYPEDMYLLWHQIHDPNLKCGIEVMLGEGVTTFLESCKKL</sequence>
<keyword evidence="6" id="KW-0735">Signal-anchor</keyword>
<evidence type="ECO:0000256" key="11">
    <source>
        <dbReference type="ARBA" id="ARBA00043952"/>
    </source>
</evidence>
<evidence type="ECO:0000313" key="13">
    <source>
        <dbReference type="Ensembl" id="ENSACIP00000005331.1"/>
    </source>
</evidence>
<evidence type="ECO:0000256" key="2">
    <source>
        <dbReference type="ARBA" id="ARBA00008661"/>
    </source>
</evidence>
<keyword evidence="7" id="KW-1133">Transmembrane helix</keyword>
<keyword evidence="8 12" id="KW-0333">Golgi apparatus</keyword>
<dbReference type="GeneTree" id="ENSGT00940000159134"/>
<evidence type="ECO:0000256" key="3">
    <source>
        <dbReference type="ARBA" id="ARBA00022676"/>
    </source>
</evidence>
<dbReference type="FunFam" id="3.90.550.50:FF:000009">
    <property type="entry name" value="Hexosyltransferase"/>
    <property type="match status" value="1"/>
</dbReference>
<keyword evidence="4" id="KW-0808">Transferase</keyword>
<comment type="similarity">
    <text evidence="2 12">Belongs to the glycosyltransferase 31 family.</text>
</comment>
<protein>
    <recommendedName>
        <fullName evidence="12">Hexosyltransferase</fullName>
        <ecNumber evidence="12">2.4.1.-</ecNumber>
    </recommendedName>
</protein>
<dbReference type="GO" id="GO:0000139">
    <property type="term" value="C:Golgi membrane"/>
    <property type="evidence" value="ECO:0007669"/>
    <property type="project" value="UniProtKB-SubCell"/>
</dbReference>
<dbReference type="AlphaFoldDB" id="A0A3Q0R4T1"/>
<keyword evidence="14" id="KW-1185">Reference proteome</keyword>
<dbReference type="GO" id="GO:0030311">
    <property type="term" value="P:poly-N-acetyllactosamine biosynthetic process"/>
    <property type="evidence" value="ECO:0007669"/>
    <property type="project" value="TreeGrafter"/>
</dbReference>
<name>A0A3Q0R4T1_AMPCI</name>
<keyword evidence="3 12" id="KW-0328">Glycosyltransferase</keyword>
<keyword evidence="10" id="KW-0325">Glycoprotein</keyword>
<dbReference type="InterPro" id="IPR002659">
    <property type="entry name" value="Glyco_trans_31"/>
</dbReference>
<organism evidence="13 14">
    <name type="scientific">Amphilophus citrinellus</name>
    <name type="common">Midas cichlid</name>
    <name type="synonym">Cichlasoma citrinellum</name>
    <dbReference type="NCBI Taxonomy" id="61819"/>
    <lineage>
        <taxon>Eukaryota</taxon>
        <taxon>Metazoa</taxon>
        <taxon>Chordata</taxon>
        <taxon>Craniata</taxon>
        <taxon>Vertebrata</taxon>
        <taxon>Euteleostomi</taxon>
        <taxon>Actinopterygii</taxon>
        <taxon>Neopterygii</taxon>
        <taxon>Teleostei</taxon>
        <taxon>Neoteleostei</taxon>
        <taxon>Acanthomorphata</taxon>
        <taxon>Ovalentaria</taxon>
        <taxon>Cichlomorphae</taxon>
        <taxon>Cichliformes</taxon>
        <taxon>Cichlidae</taxon>
        <taxon>New World cichlids</taxon>
        <taxon>Cichlasomatinae</taxon>
        <taxon>Heroini</taxon>
        <taxon>Amphilophus</taxon>
    </lineage>
</organism>
<dbReference type="Pfam" id="PF01762">
    <property type="entry name" value="Galactosyl_T"/>
    <property type="match status" value="1"/>
</dbReference>
<keyword evidence="9" id="KW-0472">Membrane</keyword>
<dbReference type="Proteomes" id="UP000261340">
    <property type="component" value="Unplaced"/>
</dbReference>
<evidence type="ECO:0000256" key="6">
    <source>
        <dbReference type="ARBA" id="ARBA00022968"/>
    </source>
</evidence>
<evidence type="ECO:0000256" key="12">
    <source>
        <dbReference type="RuleBase" id="RU363063"/>
    </source>
</evidence>
<dbReference type="Gene3D" id="3.90.550.50">
    <property type="match status" value="1"/>
</dbReference>
<dbReference type="OMA" id="MWHQIND"/>
<evidence type="ECO:0000256" key="1">
    <source>
        <dbReference type="ARBA" id="ARBA00004323"/>
    </source>
</evidence>
<evidence type="ECO:0000313" key="14">
    <source>
        <dbReference type="Proteomes" id="UP000261340"/>
    </source>
</evidence>
<reference evidence="13" key="1">
    <citation type="submission" date="2025-08" db="UniProtKB">
        <authorList>
            <consortium name="Ensembl"/>
        </authorList>
    </citation>
    <scope>IDENTIFICATION</scope>
</reference>
<dbReference type="PANTHER" id="PTHR11214:SF23">
    <property type="entry name" value="N-ACETYLLACTOSAMINIDE BETA-1,3-N-ACETYLGLUCOSAMINYLTRANSFERASE 3"/>
    <property type="match status" value="1"/>
</dbReference>
<evidence type="ECO:0000256" key="10">
    <source>
        <dbReference type="ARBA" id="ARBA00023180"/>
    </source>
</evidence>
<evidence type="ECO:0000256" key="4">
    <source>
        <dbReference type="ARBA" id="ARBA00022679"/>
    </source>
</evidence>
<keyword evidence="5" id="KW-0812">Transmembrane</keyword>
<accession>A0A3Q0R4T1</accession>
<proteinExistence type="inferred from homology"/>
<reference evidence="13" key="2">
    <citation type="submission" date="2025-09" db="UniProtKB">
        <authorList>
            <consortium name="Ensembl"/>
        </authorList>
    </citation>
    <scope>IDENTIFICATION</scope>
</reference>
<dbReference type="GO" id="GO:0008499">
    <property type="term" value="F:N-acetyl-beta-D-glucosaminide beta-(1,3)-galactosyltransferase activity"/>
    <property type="evidence" value="ECO:0007669"/>
    <property type="project" value="UniProtKB-ARBA"/>
</dbReference>
<comment type="pathway">
    <text evidence="11">Protein modification.</text>
</comment>
<dbReference type="EC" id="2.4.1.-" evidence="12"/>
<evidence type="ECO:0000256" key="9">
    <source>
        <dbReference type="ARBA" id="ARBA00023136"/>
    </source>
</evidence>
<comment type="subcellular location">
    <subcellularLocation>
        <location evidence="1 12">Golgi apparatus membrane</location>
        <topology evidence="1 12">Single-pass type II membrane protein</topology>
    </subcellularLocation>
</comment>
<dbReference type="PANTHER" id="PTHR11214">
    <property type="entry name" value="BETA-1,3-N-ACETYLGLUCOSAMINYLTRANSFERASE"/>
    <property type="match status" value="1"/>
</dbReference>